<dbReference type="Proteomes" id="UP001371456">
    <property type="component" value="Unassembled WGS sequence"/>
</dbReference>
<evidence type="ECO:0000256" key="2">
    <source>
        <dbReference type="ARBA" id="ARBA00008204"/>
    </source>
</evidence>
<feature type="transmembrane region" description="Helical" evidence="23">
    <location>
        <begin position="369"/>
        <end position="389"/>
    </location>
</feature>
<keyword evidence="7" id="KW-0934">Plastid</keyword>
<evidence type="ECO:0000256" key="14">
    <source>
        <dbReference type="ARBA" id="ARBA00022991"/>
    </source>
</evidence>
<evidence type="ECO:0000256" key="16">
    <source>
        <dbReference type="ARBA" id="ARBA00023004"/>
    </source>
</evidence>
<dbReference type="EMBL" id="JBANQN010000198">
    <property type="protein sequence ID" value="KAK6771636.1"/>
    <property type="molecule type" value="Genomic_DNA"/>
</dbReference>
<dbReference type="PROSITE" id="PS00244">
    <property type="entry name" value="REACTION_CENTER"/>
    <property type="match status" value="1"/>
</dbReference>
<evidence type="ECO:0000256" key="3">
    <source>
        <dbReference type="ARBA" id="ARBA00022448"/>
    </source>
</evidence>
<dbReference type="EMBL" id="JBANQN010000794">
    <property type="protein sequence ID" value="KAK6769481.1"/>
    <property type="molecule type" value="Genomic_DNA"/>
</dbReference>
<dbReference type="InterPro" id="IPR044900">
    <property type="entry name" value="PSII_PsbC_sf"/>
</dbReference>
<dbReference type="GO" id="GO:0009772">
    <property type="term" value="P:photosynthetic electron transport in photosystem II"/>
    <property type="evidence" value="ECO:0007669"/>
    <property type="project" value="InterPro"/>
</dbReference>
<evidence type="ECO:0000256" key="19">
    <source>
        <dbReference type="ARBA" id="ARBA00045803"/>
    </source>
</evidence>
<evidence type="ECO:0000256" key="4">
    <source>
        <dbReference type="ARBA" id="ARBA00022494"/>
    </source>
</evidence>
<evidence type="ECO:0000256" key="12">
    <source>
        <dbReference type="ARBA" id="ARBA00022989"/>
    </source>
</evidence>
<dbReference type="InterPro" id="IPR055265">
    <property type="entry name" value="Photo_RC_L/M_CS"/>
</dbReference>
<evidence type="ECO:0000256" key="9">
    <source>
        <dbReference type="ARBA" id="ARBA00022723"/>
    </source>
</evidence>
<organism evidence="24 26">
    <name type="scientific">Solanum bulbocastanum</name>
    <name type="common">Wild potato</name>
    <dbReference type="NCBI Taxonomy" id="147425"/>
    <lineage>
        <taxon>Eukaryota</taxon>
        <taxon>Viridiplantae</taxon>
        <taxon>Streptophyta</taxon>
        <taxon>Embryophyta</taxon>
        <taxon>Tracheophyta</taxon>
        <taxon>Spermatophyta</taxon>
        <taxon>Magnoliopsida</taxon>
        <taxon>eudicotyledons</taxon>
        <taxon>Gunneridae</taxon>
        <taxon>Pentapetalae</taxon>
        <taxon>asterids</taxon>
        <taxon>lamiids</taxon>
        <taxon>Solanales</taxon>
        <taxon>Solanaceae</taxon>
        <taxon>Solanoideae</taxon>
        <taxon>Solaneae</taxon>
        <taxon>Solanum</taxon>
    </lineage>
</organism>
<comment type="catalytic activity">
    <reaction evidence="20">
        <text>2 a plastoquinone + 4 hnu + 2 H2O = 2 a plastoquinol + O2</text>
        <dbReference type="Rhea" id="RHEA:36359"/>
        <dbReference type="Rhea" id="RHEA-COMP:9561"/>
        <dbReference type="Rhea" id="RHEA-COMP:9562"/>
        <dbReference type="ChEBI" id="CHEBI:15377"/>
        <dbReference type="ChEBI" id="CHEBI:15379"/>
        <dbReference type="ChEBI" id="CHEBI:17757"/>
        <dbReference type="ChEBI" id="CHEBI:30212"/>
        <dbReference type="ChEBI" id="CHEBI:62192"/>
        <dbReference type="EC" id="1.10.3.9"/>
    </reaction>
</comment>
<dbReference type="NCBIfam" id="TIGR01152">
    <property type="entry name" value="psbD"/>
    <property type="match status" value="1"/>
</dbReference>
<dbReference type="InterPro" id="IPR005868">
    <property type="entry name" value="PSII_PsbD/D2"/>
</dbReference>
<dbReference type="Pfam" id="PF00421">
    <property type="entry name" value="PSII"/>
    <property type="match status" value="2"/>
</dbReference>
<keyword evidence="15" id="KW-0560">Oxidoreductase</keyword>
<comment type="function">
    <text evidence="19">Photosystem II (PSII) is a light-driven water:plastoquinone oxidoreductase that uses light energy to abstract electrons from H(2)O, generating O(2) and a proton gradient subsequently used for ATP formation. It consists of a core antenna complex that captures photons, and an electron transfer chain that converts photonic excitation into a charge separation. The D1/D2 (PsbA/PsbD) reaction center heterodimer binds P680, the primary electron donor of PSII as well as several subsequent electron acceptors. D2 is needed for assembly of a stable PSII complex.</text>
</comment>
<dbReference type="GO" id="GO:0009535">
    <property type="term" value="C:chloroplast thylakoid membrane"/>
    <property type="evidence" value="ECO:0007669"/>
    <property type="project" value="TreeGrafter"/>
</dbReference>
<keyword evidence="12 23" id="KW-1133">Transmembrane helix</keyword>
<dbReference type="Gene3D" id="1.10.10.670">
    <property type="entry name" value="photosystem ii from thermosynechococcus elongatus"/>
    <property type="match status" value="2"/>
</dbReference>
<keyword evidence="11 22" id="KW-0249">Electron transport</keyword>
<evidence type="ECO:0000256" key="21">
    <source>
        <dbReference type="RuleBase" id="RU004331"/>
    </source>
</evidence>
<feature type="transmembrane region" description="Helical" evidence="23">
    <location>
        <begin position="441"/>
        <end position="461"/>
    </location>
</feature>
<feature type="transmembrane region" description="Helical" evidence="23">
    <location>
        <begin position="249"/>
        <end position="274"/>
    </location>
</feature>
<evidence type="ECO:0000256" key="22">
    <source>
        <dbReference type="RuleBase" id="RU004333"/>
    </source>
</evidence>
<dbReference type="InterPro" id="IPR000484">
    <property type="entry name" value="Photo_RC_L/M"/>
</dbReference>
<evidence type="ECO:0000256" key="1">
    <source>
        <dbReference type="ARBA" id="ARBA00004446"/>
    </source>
</evidence>
<dbReference type="Pfam" id="PF00124">
    <property type="entry name" value="Photo_RC"/>
    <property type="match status" value="1"/>
</dbReference>
<name>A0AAN8XUV6_SOLBU</name>
<evidence type="ECO:0000256" key="6">
    <source>
        <dbReference type="ARBA" id="ARBA00022553"/>
    </source>
</evidence>
<feature type="transmembrane region" description="Helical" evidence="23">
    <location>
        <begin position="93"/>
        <end position="111"/>
    </location>
</feature>
<evidence type="ECO:0000256" key="15">
    <source>
        <dbReference type="ARBA" id="ARBA00023002"/>
    </source>
</evidence>
<evidence type="ECO:0000256" key="20">
    <source>
        <dbReference type="ARBA" id="ARBA00048801"/>
    </source>
</evidence>
<keyword evidence="3 22" id="KW-0813">Transport</keyword>
<keyword evidence="14" id="KW-0157">Chromophore</keyword>
<comment type="subcellular location">
    <subcellularLocation>
        <location evidence="1">Plastid membrane</location>
        <topology evidence="1">Multi-pass membrane protein</topology>
    </subcellularLocation>
</comment>
<dbReference type="InterPro" id="IPR036001">
    <property type="entry name" value="PS_II_antenna-like_sf"/>
</dbReference>
<proteinExistence type="inferred from homology"/>
<dbReference type="GO" id="GO:0046872">
    <property type="term" value="F:metal ion binding"/>
    <property type="evidence" value="ECO:0007669"/>
    <property type="project" value="UniProtKB-KW"/>
</dbReference>
<dbReference type="PANTHER" id="PTHR33149:SF12">
    <property type="entry name" value="PHOTOSYSTEM II D2 PROTEIN"/>
    <property type="match status" value="1"/>
</dbReference>
<dbReference type="GO" id="GO:0009523">
    <property type="term" value="C:photosystem II"/>
    <property type="evidence" value="ECO:0007669"/>
    <property type="project" value="UniProtKB-KW"/>
</dbReference>
<evidence type="ECO:0000313" key="25">
    <source>
        <dbReference type="EMBL" id="KAK6771636.1"/>
    </source>
</evidence>
<dbReference type="InterPro" id="IPR000932">
    <property type="entry name" value="PS_antenna-like"/>
</dbReference>
<dbReference type="InterPro" id="IPR036854">
    <property type="entry name" value="Photo_II_D1/D2_sf"/>
</dbReference>
<evidence type="ECO:0000256" key="8">
    <source>
        <dbReference type="ARBA" id="ARBA00022692"/>
    </source>
</evidence>
<keyword evidence="26" id="KW-1185">Reference proteome</keyword>
<feature type="transmembrane region" description="Helical" evidence="23">
    <location>
        <begin position="123"/>
        <end position="143"/>
    </location>
</feature>
<keyword evidence="9 22" id="KW-0479">Metal-binding</keyword>
<evidence type="ECO:0000256" key="10">
    <source>
        <dbReference type="ARBA" id="ARBA00022842"/>
    </source>
</evidence>
<evidence type="ECO:0000256" key="17">
    <source>
        <dbReference type="ARBA" id="ARBA00023136"/>
    </source>
</evidence>
<evidence type="ECO:0000256" key="18">
    <source>
        <dbReference type="ARBA" id="ARBA00023276"/>
    </source>
</evidence>
<keyword evidence="8 22" id="KW-0812">Transmembrane</keyword>
<keyword evidence="13" id="KW-0007">Acetylation</keyword>
<dbReference type="FunFam" id="1.20.85.10:FF:000001">
    <property type="entry name" value="photosystem II D2 protein-like"/>
    <property type="match status" value="1"/>
</dbReference>
<feature type="transmembrane region" description="Helical" evidence="23">
    <location>
        <begin position="604"/>
        <end position="622"/>
    </location>
</feature>
<gene>
    <name evidence="25" type="ORF">RDI58_031120</name>
    <name evidence="24" type="ORF">RDI58_033273</name>
</gene>
<dbReference type="HAMAP" id="MF_01383">
    <property type="entry name" value="PSII_PsbD_D2"/>
    <property type="match status" value="1"/>
</dbReference>
<protein>
    <recommendedName>
        <fullName evidence="22">Photosystem II D2 protein</fullName>
    </recommendedName>
</protein>
<comment type="similarity">
    <text evidence="2 21">Belongs to the reaction center PufL/M/PsbA/D family.</text>
</comment>
<feature type="transmembrane region" description="Helical" evidence="23">
    <location>
        <begin position="482"/>
        <end position="500"/>
    </location>
</feature>
<evidence type="ECO:0000256" key="11">
    <source>
        <dbReference type="ARBA" id="ARBA00022982"/>
    </source>
</evidence>
<keyword evidence="17 22" id="KW-0472">Membrane</keyword>
<feature type="transmembrane region" description="Helical" evidence="23">
    <location>
        <begin position="12"/>
        <end position="32"/>
    </location>
</feature>
<feature type="transmembrane region" description="Helical" evidence="23">
    <location>
        <begin position="149"/>
        <end position="167"/>
    </location>
</feature>
<evidence type="ECO:0000313" key="24">
    <source>
        <dbReference type="EMBL" id="KAK6769481.1"/>
    </source>
</evidence>
<dbReference type="PANTHER" id="PTHR33149">
    <property type="entry name" value="PHOTOSYSTEM II PROTEIN D1"/>
    <property type="match status" value="1"/>
</dbReference>
<accession>A0AAN8XUV6</accession>
<dbReference type="SUPFAM" id="SSF161077">
    <property type="entry name" value="Photosystem II antenna protein-like"/>
    <property type="match status" value="1"/>
</dbReference>
<dbReference type="AlphaFoldDB" id="A0AAN8XUV6"/>
<reference evidence="24 26" key="1">
    <citation type="submission" date="2024-02" db="EMBL/GenBank/DDBJ databases">
        <title>de novo genome assembly of Solanum bulbocastanum strain 11H21.</title>
        <authorList>
            <person name="Hosaka A.J."/>
        </authorList>
    </citation>
    <scope>NUCLEOTIDE SEQUENCE [LARGE SCALE GENOMIC DNA]</scope>
    <source>
        <tissue evidence="24">Young leaves</tissue>
    </source>
</reference>
<keyword evidence="4" id="KW-0148">Chlorophyll</keyword>
<keyword evidence="18 22" id="KW-0604">Photosystem II</keyword>
<sequence length="652" mass="71985">MDDWLRRDRFVFVGWSGLLLFPCAYFAVGGWFTGTTFVTSWYTHGLASSYLEGCNFLTAAVSTPANSLAHSLLLLWGPEAQGDFTRWCQLGGLWTFVALHGAFGLIGFMLRQFELARSVQLRPYNAIAFSGPIAVFVSVFLIYPLGQSGWFFAPSFGVAAIFRFILFFQGFHNWTLNPFHMMGVAGVLGAALLCAIHGATVENTLFEDGDGANTFRAFNPTQAEETYSMVTANRFWSQIFGVAFSNKRWLHFFMLFVPVTGLWMSALGVVGLALNLRAYDFVSQEIRAAEDPEFETFYTKNILLNEALAGRDQETTGFAWWAGNARLINLSVLGFGGIYHALLGPETLEESFPFFGYVWKDRNKMTTILGIHLILLGIGAFLLVFKALYFGGVYDTWAPGGGDVRKITNLTLSPSIIFGYLLKSPFGGEGWIVSVDDLEDIIGGHVWLGSICILGGIWHILTKPFAWARRALVWSGEAYLSYSLGALAVFGFIACCFVWFNNTAYPSEFYGPTGPEASQAQAFTFLVRDQRLGANVGSAQGPTGLEPLRGPNGLDLSRLKKDIQPWQERRSAEYMTHAPLGSLNSVGGVATEINAVNYVSPRSWLATSHFVLGFFFFVGHLWHAGRARAAAAGFEKGIDRDFEPVLSMTPLN</sequence>
<keyword evidence="16 22" id="KW-0408">Iron</keyword>
<comment type="caution">
    <text evidence="24">The sequence shown here is derived from an EMBL/GenBank/DDBJ whole genome shotgun (WGS) entry which is preliminary data.</text>
</comment>
<dbReference type="GO" id="GO:0016168">
    <property type="term" value="F:chlorophyll binding"/>
    <property type="evidence" value="ECO:0007669"/>
    <property type="project" value="UniProtKB-KW"/>
</dbReference>
<evidence type="ECO:0000256" key="23">
    <source>
        <dbReference type="SAM" id="Phobius"/>
    </source>
</evidence>
<dbReference type="SUPFAM" id="SSF81483">
    <property type="entry name" value="Bacterial photosystem II reaction centre, L and M subunits"/>
    <property type="match status" value="1"/>
</dbReference>
<dbReference type="GO" id="GO:0010242">
    <property type="term" value="F:oxygen evolving activity"/>
    <property type="evidence" value="ECO:0007669"/>
    <property type="project" value="UniProtKB-EC"/>
</dbReference>
<keyword evidence="10" id="KW-0460">Magnesium</keyword>
<keyword evidence="5 22" id="KW-0602">Photosynthesis</keyword>
<dbReference type="PRINTS" id="PR00256">
    <property type="entry name" value="REACTNCENTRE"/>
</dbReference>
<evidence type="ECO:0000256" key="13">
    <source>
        <dbReference type="ARBA" id="ARBA00022990"/>
    </source>
</evidence>
<feature type="transmembrane region" description="Helical" evidence="23">
    <location>
        <begin position="179"/>
        <end position="199"/>
    </location>
</feature>
<evidence type="ECO:0000256" key="5">
    <source>
        <dbReference type="ARBA" id="ARBA00022531"/>
    </source>
</evidence>
<dbReference type="Gene3D" id="1.20.85.10">
    <property type="entry name" value="Photosystem II protein D1-like"/>
    <property type="match status" value="1"/>
</dbReference>
<evidence type="ECO:0000313" key="26">
    <source>
        <dbReference type="Proteomes" id="UP001371456"/>
    </source>
</evidence>
<evidence type="ECO:0000256" key="7">
    <source>
        <dbReference type="ARBA" id="ARBA00022640"/>
    </source>
</evidence>
<keyword evidence="6" id="KW-0597">Phosphoprotein</keyword>
<dbReference type="InterPro" id="IPR055266">
    <property type="entry name" value="D1/D2"/>
</dbReference>